<dbReference type="InterPro" id="IPR003529">
    <property type="entry name" value="Hematopoietin_rcpt_Gp130_CS"/>
</dbReference>
<comment type="caution">
    <text evidence="17">The sequence shown here is derived from an EMBL/GenBank/DDBJ whole genome shotgun (WGS) entry which is preliminary data.</text>
</comment>
<evidence type="ECO:0000256" key="11">
    <source>
        <dbReference type="ARBA" id="ARBA00023180"/>
    </source>
</evidence>
<dbReference type="InterPro" id="IPR036116">
    <property type="entry name" value="FN3_sf"/>
</dbReference>
<dbReference type="GO" id="GO:0098609">
    <property type="term" value="P:cell-cell adhesion"/>
    <property type="evidence" value="ECO:0007669"/>
    <property type="project" value="TreeGrafter"/>
</dbReference>
<evidence type="ECO:0000256" key="2">
    <source>
        <dbReference type="ARBA" id="ARBA00008921"/>
    </source>
</evidence>
<keyword evidence="10" id="KW-0675">Receptor</keyword>
<dbReference type="PROSITE" id="PS50853">
    <property type="entry name" value="FN3"/>
    <property type="match status" value="6"/>
</dbReference>
<evidence type="ECO:0000256" key="9">
    <source>
        <dbReference type="ARBA" id="ARBA00023157"/>
    </source>
</evidence>
<feature type="domain" description="Fibronectin type-III" evidence="16">
    <location>
        <begin position="625"/>
        <end position="718"/>
    </location>
</feature>
<evidence type="ECO:0000256" key="12">
    <source>
        <dbReference type="ARBA" id="ARBA00023319"/>
    </source>
</evidence>
<keyword evidence="9" id="KW-1015">Disulfide bond</keyword>
<keyword evidence="6" id="KW-0677">Repeat</keyword>
<evidence type="ECO:0000256" key="3">
    <source>
        <dbReference type="ARBA" id="ARBA00009588"/>
    </source>
</evidence>
<dbReference type="InterPro" id="IPR003598">
    <property type="entry name" value="Ig_sub2"/>
</dbReference>
<dbReference type="InterPro" id="IPR013098">
    <property type="entry name" value="Ig_I-set"/>
</dbReference>
<keyword evidence="11" id="KW-0325">Glycoprotein</keyword>
<keyword evidence="8 14" id="KW-0472">Membrane</keyword>
<dbReference type="PANTHER" id="PTHR44170:SF54">
    <property type="entry name" value="FI24025P1"/>
    <property type="match status" value="1"/>
</dbReference>
<dbReference type="Gene3D" id="2.60.40.10">
    <property type="entry name" value="Immunoglobulins"/>
    <property type="match status" value="10"/>
</dbReference>
<feature type="compositionally biased region" description="Polar residues" evidence="13">
    <location>
        <begin position="1308"/>
        <end position="1329"/>
    </location>
</feature>
<keyword evidence="12" id="KW-0393">Immunoglobulin domain</keyword>
<dbReference type="InterPro" id="IPR036179">
    <property type="entry name" value="Ig-like_dom_sf"/>
</dbReference>
<dbReference type="InterPro" id="IPR003961">
    <property type="entry name" value="FN3_dom"/>
</dbReference>
<feature type="region of interest" description="Disordered" evidence="13">
    <location>
        <begin position="1306"/>
        <end position="1341"/>
    </location>
</feature>
<feature type="compositionally biased region" description="Low complexity" evidence="13">
    <location>
        <begin position="1119"/>
        <end position="1128"/>
    </location>
</feature>
<feature type="domain" description="Ig-like" evidence="15">
    <location>
        <begin position="233"/>
        <end position="322"/>
    </location>
</feature>
<dbReference type="FunFam" id="2.60.40.10:FF:000028">
    <property type="entry name" value="Neuronal cell adhesion molecule"/>
    <property type="match status" value="2"/>
</dbReference>
<evidence type="ECO:0000256" key="7">
    <source>
        <dbReference type="ARBA" id="ARBA00022989"/>
    </source>
</evidence>
<comment type="subcellular location">
    <subcellularLocation>
        <location evidence="1">Membrane</location>
        <topology evidence="1">Single-pass type I membrane protein</topology>
    </subcellularLocation>
</comment>
<feature type="domain" description="Ig-like" evidence="15">
    <location>
        <begin position="32"/>
        <end position="112"/>
    </location>
</feature>
<dbReference type="SMART" id="SM00408">
    <property type="entry name" value="IGc2"/>
    <property type="match status" value="4"/>
</dbReference>
<feature type="domain" description="Fibronectin type-III" evidence="16">
    <location>
        <begin position="431"/>
        <end position="524"/>
    </location>
</feature>
<dbReference type="SUPFAM" id="SSF49265">
    <property type="entry name" value="Fibronectin type III"/>
    <property type="match status" value="4"/>
</dbReference>
<dbReference type="EMBL" id="JARQZJ010000035">
    <property type="protein sequence ID" value="KAK9876148.1"/>
    <property type="molecule type" value="Genomic_DNA"/>
</dbReference>
<evidence type="ECO:0000259" key="15">
    <source>
        <dbReference type="PROSITE" id="PS50835"/>
    </source>
</evidence>
<feature type="domain" description="Fibronectin type-III" evidence="16">
    <location>
        <begin position="530"/>
        <end position="620"/>
    </location>
</feature>
<dbReference type="SUPFAM" id="SSF48726">
    <property type="entry name" value="Immunoglobulin"/>
    <property type="match status" value="4"/>
</dbReference>
<keyword evidence="7 14" id="KW-1133">Transmembrane helix</keyword>
<dbReference type="PRINTS" id="PR00014">
    <property type="entry name" value="FNTYPEIII"/>
</dbReference>
<evidence type="ECO:0000256" key="4">
    <source>
        <dbReference type="ARBA" id="ARBA00022692"/>
    </source>
</evidence>
<dbReference type="Pfam" id="PF07679">
    <property type="entry name" value="I-set"/>
    <property type="match status" value="2"/>
</dbReference>
<feature type="domain" description="Ig-like" evidence="15">
    <location>
        <begin position="114"/>
        <end position="213"/>
    </location>
</feature>
<reference evidence="17 18" key="1">
    <citation type="submission" date="2023-03" db="EMBL/GenBank/DDBJ databases">
        <title>Genome insight into feeding habits of ladybird beetles.</title>
        <authorList>
            <person name="Li H.-S."/>
            <person name="Huang Y.-H."/>
            <person name="Pang H."/>
        </authorList>
    </citation>
    <scope>NUCLEOTIDE SEQUENCE [LARGE SCALE GENOMIC DNA]</scope>
    <source>
        <strain evidence="17">SYSU_2023b</strain>
        <tissue evidence="17">Whole body</tissue>
    </source>
</reference>
<proteinExistence type="inferred from homology"/>
<protein>
    <recommendedName>
        <fullName evidence="19">Neogenin</fullName>
    </recommendedName>
</protein>
<dbReference type="InterPro" id="IPR013783">
    <property type="entry name" value="Ig-like_fold"/>
</dbReference>
<comment type="similarity">
    <text evidence="2">Belongs to the type I cytokine receptor family. Type 2 subfamily.</text>
</comment>
<feature type="domain" description="Ig-like" evidence="15">
    <location>
        <begin position="327"/>
        <end position="412"/>
    </location>
</feature>
<feature type="transmembrane region" description="Helical" evidence="14">
    <location>
        <begin position="1047"/>
        <end position="1071"/>
    </location>
</feature>
<dbReference type="PROSITE" id="PS01353">
    <property type="entry name" value="HEMATOPO_REC_L_F2"/>
    <property type="match status" value="1"/>
</dbReference>
<evidence type="ECO:0000256" key="13">
    <source>
        <dbReference type="SAM" id="MobiDB-lite"/>
    </source>
</evidence>
<dbReference type="FunFam" id="2.60.40.10:FF:000004">
    <property type="entry name" value="DCC isoform 1"/>
    <property type="match status" value="1"/>
</dbReference>
<dbReference type="PROSITE" id="PS50835">
    <property type="entry name" value="IG_LIKE"/>
    <property type="match status" value="4"/>
</dbReference>
<dbReference type="Proteomes" id="UP001431783">
    <property type="component" value="Unassembled WGS sequence"/>
</dbReference>
<evidence type="ECO:0000259" key="16">
    <source>
        <dbReference type="PROSITE" id="PS50853"/>
    </source>
</evidence>
<dbReference type="FunFam" id="2.60.40.10:FF:000032">
    <property type="entry name" value="palladin isoform X1"/>
    <property type="match status" value="2"/>
</dbReference>
<evidence type="ECO:0000256" key="10">
    <source>
        <dbReference type="ARBA" id="ARBA00023170"/>
    </source>
</evidence>
<evidence type="ECO:0000313" key="17">
    <source>
        <dbReference type="EMBL" id="KAK9876148.1"/>
    </source>
</evidence>
<dbReference type="GO" id="GO:0016020">
    <property type="term" value="C:membrane"/>
    <property type="evidence" value="ECO:0007669"/>
    <property type="project" value="UniProtKB-SubCell"/>
</dbReference>
<evidence type="ECO:0000256" key="6">
    <source>
        <dbReference type="ARBA" id="ARBA00022737"/>
    </source>
</evidence>
<dbReference type="GO" id="GO:0030154">
    <property type="term" value="P:cell differentiation"/>
    <property type="evidence" value="ECO:0007669"/>
    <property type="project" value="UniProtKB-ARBA"/>
</dbReference>
<feature type="domain" description="Fibronectin type-III" evidence="16">
    <location>
        <begin position="927"/>
        <end position="1024"/>
    </location>
</feature>
<evidence type="ECO:0000313" key="18">
    <source>
        <dbReference type="Proteomes" id="UP001431783"/>
    </source>
</evidence>
<evidence type="ECO:0008006" key="19">
    <source>
        <dbReference type="Google" id="ProtNLM"/>
    </source>
</evidence>
<accession>A0AAW1U541</accession>
<keyword evidence="18" id="KW-1185">Reference proteome</keyword>
<dbReference type="GO" id="GO:0004896">
    <property type="term" value="F:cytokine receptor activity"/>
    <property type="evidence" value="ECO:0007669"/>
    <property type="project" value="InterPro"/>
</dbReference>
<evidence type="ECO:0000256" key="8">
    <source>
        <dbReference type="ARBA" id="ARBA00023136"/>
    </source>
</evidence>
<dbReference type="InterPro" id="IPR003599">
    <property type="entry name" value="Ig_sub"/>
</dbReference>
<feature type="region of interest" description="Disordered" evidence="13">
    <location>
        <begin position="1113"/>
        <end position="1139"/>
    </location>
</feature>
<dbReference type="SMART" id="SM00060">
    <property type="entry name" value="FN3"/>
    <property type="match status" value="6"/>
</dbReference>
<dbReference type="GO" id="GO:0009653">
    <property type="term" value="P:anatomical structure morphogenesis"/>
    <property type="evidence" value="ECO:0007669"/>
    <property type="project" value="UniProtKB-ARBA"/>
</dbReference>
<dbReference type="Pfam" id="PF13927">
    <property type="entry name" value="Ig_3"/>
    <property type="match status" value="2"/>
</dbReference>
<dbReference type="Pfam" id="PF00041">
    <property type="entry name" value="fn3"/>
    <property type="match status" value="6"/>
</dbReference>
<dbReference type="PANTHER" id="PTHR44170">
    <property type="entry name" value="PROTEIN SIDEKICK"/>
    <property type="match status" value="1"/>
</dbReference>
<keyword evidence="5" id="KW-0732">Signal</keyword>
<organism evidence="17 18">
    <name type="scientific">Henosepilachna vigintioctopunctata</name>
    <dbReference type="NCBI Taxonomy" id="420089"/>
    <lineage>
        <taxon>Eukaryota</taxon>
        <taxon>Metazoa</taxon>
        <taxon>Ecdysozoa</taxon>
        <taxon>Arthropoda</taxon>
        <taxon>Hexapoda</taxon>
        <taxon>Insecta</taxon>
        <taxon>Pterygota</taxon>
        <taxon>Neoptera</taxon>
        <taxon>Endopterygota</taxon>
        <taxon>Coleoptera</taxon>
        <taxon>Polyphaga</taxon>
        <taxon>Cucujiformia</taxon>
        <taxon>Coccinelloidea</taxon>
        <taxon>Coccinellidae</taxon>
        <taxon>Epilachninae</taxon>
        <taxon>Epilachnini</taxon>
        <taxon>Henosepilachna</taxon>
    </lineage>
</organism>
<keyword evidence="4 14" id="KW-0812">Transmembrane</keyword>
<dbReference type="InterPro" id="IPR007110">
    <property type="entry name" value="Ig-like_dom"/>
</dbReference>
<sequence>MIHLDNVTVKKYSFVFLVVVSTVFKLSQAHLLEFTIEPSDTVVESGQSAVLDCMVKASPHQSTVLIQWFDRDRQLLSFSGDSYRSQLTNGSLYINSVSEEQGLTGAYRCMASLPTVGSIVSRTAILSVASLSGFYEEPHDLTVLEGQKAYFACRVHALPVPKIKWLKDERPFHIDDLRMTILPSGALEIDEVIDSDQGAYRCNASSLNSYKLSSKAVLKVDEDKDKASLITAPTFIAKPHNEIVIDGHDISLDCAANGNPKPTITWLKNGVAIDMNDLDSRYSLVGSTSSLKITNIQEVDGGTYQCRAQNREDSEDASAIIDVQVPPRFLVKPDDIIEFENKDIQLNCSVYGKPSPKIEWLKNGDPIVPSDYYQIINGDNLKIMGLILSDSGLIQCVAYNSAGNVQTAASVKVLKAGQQENHEAGNVEIGAPQDVRAPVIKARFIILSWKPPVINPENIEGYTVFYQQEGSERERSQNTSRSKLEEINIGGLIPGRVYHFRVVPFGIKGNGKSSESLTLTTQSEEHVPSPPLHFEAFATGPRSIHTNWKPPENPIGKIEKYTVYYMDTRSSVERHIDTIEWQCDFNNLGVFSEYSIWIVAVNQNGPGAATEEKLVRTFGDVPSEPPFNITIEAASTSLTVRWQPPPLDSQNGFITGYKIRIRKTGSRKAHTYSTSANERMYFFNELEKETSYQIKLWALNTNGTGPSTEWYTAETYENILDESRVPDRPGPLIVRPFSDKVFITWTPPKNQDIKVRNYILGWGKGVPDMFAQELDEKSRSYMIERLESNSEYVISLRASNQIGAGIPAYANVRTQDEPPPEPQQPLIPPIGLKAHVLSTTSVVLYWTDTTLSKTQIIKDSRYYVVKYAADRSLRSKYLNVTDLNVMINDLKPNTLYEFSVKLVKGRKESPWSMVVTNTTWDTPPSAAPRDLDVHLLDDKMQLVELTWQPPKMSGARITGYIIFYTDNATKSDREWSVLAIKGDKHSSTIPDLKPFTEYFFKIQARNSRGYGPFSPVVTFRTGFIDVGVVSSSKGQTSDSKGMFSSNMLLYMIIGGCIVAVKTISIVAAFLCCRRKQPTTTSPDRSKKGYQKGNQDIKPPDLWIHHDQMELKNMEKSHSSNDAASSSGALTLPRSVGGNEYDNHDTLHSSSLDKRTYIPSYVATPINTGAVGQISTDSTPSNRPSFPRSQYNVPRAHVTVDASHPNSNSMECPYASHPTNMPVGYEGSSSYMSQNPTIGTPGSGYASGLTALVDSQAAKRLQGQGHPLKSFTVPAPPPISAPGTPQAKHIVSQPQVTIRPNCSPFKKLPSSTQIGSSTPPSRISASNVPPHTSEEIQRLQPSHSTEELNQEMANLEGLMLTLNAITANEFEC</sequence>
<dbReference type="Pfam" id="PF06583">
    <property type="entry name" value="Neogenin_C"/>
    <property type="match status" value="1"/>
</dbReference>
<evidence type="ECO:0000256" key="14">
    <source>
        <dbReference type="SAM" id="Phobius"/>
    </source>
</evidence>
<evidence type="ECO:0000256" key="1">
    <source>
        <dbReference type="ARBA" id="ARBA00004479"/>
    </source>
</evidence>
<feature type="domain" description="Fibronectin type-III" evidence="16">
    <location>
        <begin position="725"/>
        <end position="819"/>
    </location>
</feature>
<dbReference type="CDD" id="cd00063">
    <property type="entry name" value="FN3"/>
    <property type="match status" value="6"/>
</dbReference>
<feature type="region of interest" description="Disordered" evidence="13">
    <location>
        <begin position="1076"/>
        <end position="1100"/>
    </location>
</feature>
<evidence type="ECO:0000256" key="5">
    <source>
        <dbReference type="ARBA" id="ARBA00022729"/>
    </source>
</evidence>
<gene>
    <name evidence="17" type="ORF">WA026_011265</name>
</gene>
<feature type="domain" description="Fibronectin type-III" evidence="16">
    <location>
        <begin position="828"/>
        <end position="925"/>
    </location>
</feature>
<dbReference type="SMART" id="SM00409">
    <property type="entry name" value="IG"/>
    <property type="match status" value="4"/>
</dbReference>
<comment type="similarity">
    <text evidence="3">Belongs to the immunoglobulin superfamily. DCC family.</text>
</comment>
<name>A0AAW1U541_9CUCU</name>
<dbReference type="InterPro" id="IPR010560">
    <property type="entry name" value="Neogenin_C"/>
</dbReference>
<dbReference type="FunFam" id="2.60.40.10:FF:000133">
    <property type="entry name" value="Neogenin isoform 1"/>
    <property type="match status" value="1"/>
</dbReference>